<reference evidence="1 2" key="1">
    <citation type="journal article" date="2018" name="Front. Microbiol.">
        <title>Pseudomonas orientalis F9: A Potent Antagonist against Phytopathogens with Phytotoxic Effect in the Apple Flower.</title>
        <authorList>
            <person name="Zengerer V."/>
            <person name="Schmid M."/>
            <person name="Bieri M."/>
            <person name="Muller D.C."/>
            <person name="Remus-Emsermann M.N.P."/>
            <person name="Ahrens C.H."/>
            <person name="Pelludat C."/>
        </authorList>
    </citation>
    <scope>NUCLEOTIDE SEQUENCE [LARGE SCALE GENOMIC DNA]</scope>
    <source>
        <strain evidence="1 2">F9</strain>
    </source>
</reference>
<protein>
    <submittedName>
        <fullName evidence="1">Uncharacterized protein</fullName>
    </submittedName>
</protein>
<dbReference type="KEGG" id="poi:BOP93_04675"/>
<evidence type="ECO:0000313" key="1">
    <source>
        <dbReference type="EMBL" id="AUZ44902.1"/>
    </source>
</evidence>
<evidence type="ECO:0000313" key="2">
    <source>
        <dbReference type="Proteomes" id="UP000239888"/>
    </source>
</evidence>
<accession>A0A2L0RSC1</accession>
<dbReference type="EMBL" id="CP018049">
    <property type="protein sequence ID" value="AUZ44902.1"/>
    <property type="molecule type" value="Genomic_DNA"/>
</dbReference>
<gene>
    <name evidence="1" type="ORF">BOP93_04675</name>
</gene>
<organism evidence="1 2">
    <name type="scientific">Pseudomonas orientalis</name>
    <dbReference type="NCBI Taxonomy" id="76758"/>
    <lineage>
        <taxon>Bacteria</taxon>
        <taxon>Pseudomonadati</taxon>
        <taxon>Pseudomonadota</taxon>
        <taxon>Gammaproteobacteria</taxon>
        <taxon>Pseudomonadales</taxon>
        <taxon>Pseudomonadaceae</taxon>
        <taxon>Pseudomonas</taxon>
    </lineage>
</organism>
<sequence>MAGMFQRMFDGDAGLYGKQGASFRSQTPKGVGRVVCLDIILLLEKKKLPLIAVKRLGGNCAQVDGPVSRTRRTRRCPTHSRHNAVLRAHECTSKEKGLCILRTARPSNLITNES</sequence>
<dbReference type="AlphaFoldDB" id="A0A2L0RSC1"/>
<dbReference type="Proteomes" id="UP000239888">
    <property type="component" value="Chromosome"/>
</dbReference>
<proteinExistence type="predicted"/>
<name>A0A2L0RSC1_9PSED</name>